<accession>A0A4U5M7D0</accession>
<comment type="caution">
    <text evidence="1">The sequence shown here is derived from an EMBL/GenBank/DDBJ whole genome shotgun (WGS) entry which is preliminary data.</text>
</comment>
<sequence length="87" mass="9086">MLAGISCGAAQTFIRGGHCNGCTRTGADVALVERNLCYAVQRRAANETRTPVGDIISEEIGAAGLSDEAQIRLNSCDHLARAAAQIN</sequence>
<dbReference type="AlphaFoldDB" id="A0A4U5M7D0"/>
<name>A0A4U5M7D0_STECR</name>
<organism evidence="1 2">
    <name type="scientific">Steinernema carpocapsae</name>
    <name type="common">Entomopathogenic nematode</name>
    <dbReference type="NCBI Taxonomy" id="34508"/>
    <lineage>
        <taxon>Eukaryota</taxon>
        <taxon>Metazoa</taxon>
        <taxon>Ecdysozoa</taxon>
        <taxon>Nematoda</taxon>
        <taxon>Chromadorea</taxon>
        <taxon>Rhabditida</taxon>
        <taxon>Tylenchina</taxon>
        <taxon>Panagrolaimomorpha</taxon>
        <taxon>Strongyloidoidea</taxon>
        <taxon>Steinernematidae</taxon>
        <taxon>Steinernema</taxon>
    </lineage>
</organism>
<dbReference type="Proteomes" id="UP000298663">
    <property type="component" value="Unassembled WGS sequence"/>
</dbReference>
<evidence type="ECO:0000313" key="2">
    <source>
        <dbReference type="Proteomes" id="UP000298663"/>
    </source>
</evidence>
<gene>
    <name evidence="1" type="ORF">L596_025006</name>
</gene>
<reference evidence="1 2" key="2">
    <citation type="journal article" date="2019" name="G3 (Bethesda)">
        <title>Hybrid Assembly of the Genome of the Entomopathogenic Nematode Steinernema carpocapsae Identifies the X-Chromosome.</title>
        <authorList>
            <person name="Serra L."/>
            <person name="Macchietto M."/>
            <person name="Macias-Munoz A."/>
            <person name="McGill C.J."/>
            <person name="Rodriguez I.M."/>
            <person name="Rodriguez B."/>
            <person name="Murad R."/>
            <person name="Mortazavi A."/>
        </authorList>
    </citation>
    <scope>NUCLEOTIDE SEQUENCE [LARGE SCALE GENOMIC DNA]</scope>
    <source>
        <strain evidence="1 2">ALL</strain>
    </source>
</reference>
<proteinExistence type="predicted"/>
<protein>
    <submittedName>
        <fullName evidence="1">Uncharacterized protein</fullName>
    </submittedName>
</protein>
<reference evidence="1 2" key="1">
    <citation type="journal article" date="2015" name="Genome Biol.">
        <title>Comparative genomics of Steinernema reveals deeply conserved gene regulatory networks.</title>
        <authorList>
            <person name="Dillman A.R."/>
            <person name="Macchietto M."/>
            <person name="Porter C.F."/>
            <person name="Rogers A."/>
            <person name="Williams B."/>
            <person name="Antoshechkin I."/>
            <person name="Lee M.M."/>
            <person name="Goodwin Z."/>
            <person name="Lu X."/>
            <person name="Lewis E.E."/>
            <person name="Goodrich-Blair H."/>
            <person name="Stock S.P."/>
            <person name="Adams B.J."/>
            <person name="Sternberg P.W."/>
            <person name="Mortazavi A."/>
        </authorList>
    </citation>
    <scope>NUCLEOTIDE SEQUENCE [LARGE SCALE GENOMIC DNA]</scope>
    <source>
        <strain evidence="1 2">ALL</strain>
    </source>
</reference>
<keyword evidence="2" id="KW-1185">Reference proteome</keyword>
<dbReference type="EMBL" id="AZBU02000009">
    <property type="protein sequence ID" value="TKR64483.1"/>
    <property type="molecule type" value="Genomic_DNA"/>
</dbReference>
<evidence type="ECO:0000313" key="1">
    <source>
        <dbReference type="EMBL" id="TKR64483.1"/>
    </source>
</evidence>